<gene>
    <name evidence="12" type="ORF">PoB_001167800</name>
</gene>
<evidence type="ECO:0000313" key="12">
    <source>
        <dbReference type="EMBL" id="GFN85172.1"/>
    </source>
</evidence>
<sequence>MYWYANVSYDYSCFISVFLAVVRCLCVAKPLTFKSLITRARTLAVLISAFFIAIILGIAVFTVFRLASVMIPSTNPPFVMLALSRDYSEIYRVNDILNRTIISWLAYSTVIVWVVILLHKIYEASQFRRLMLTPKAAQGSSACPPKDVKSKESAVSGTSTSDSVSKKLEESKPASPKRQMPSAEKMSIKNLQVVQSVTLICIIFILSQLQFQVTSVYRLIESEFDNRARLSHLFQIANNVTKTCGLLNASVNIFVYIRYNSGYKETLENLFFAKGPPKLWLEILPSMLQLIAC</sequence>
<evidence type="ECO:0000256" key="8">
    <source>
        <dbReference type="ARBA" id="ARBA00023224"/>
    </source>
</evidence>
<proteinExistence type="predicted"/>
<feature type="transmembrane region" description="Helical" evidence="10">
    <location>
        <begin position="12"/>
        <end position="31"/>
    </location>
</feature>
<keyword evidence="5" id="KW-0297">G-protein coupled receptor</keyword>
<evidence type="ECO:0000256" key="4">
    <source>
        <dbReference type="ARBA" id="ARBA00022989"/>
    </source>
</evidence>
<keyword evidence="4 10" id="KW-1133">Transmembrane helix</keyword>
<keyword evidence="6 10" id="KW-0472">Membrane</keyword>
<evidence type="ECO:0000259" key="11">
    <source>
        <dbReference type="PROSITE" id="PS50262"/>
    </source>
</evidence>
<dbReference type="PANTHER" id="PTHR24230">
    <property type="entry name" value="G-PROTEIN COUPLED RECEPTOR"/>
    <property type="match status" value="1"/>
</dbReference>
<keyword evidence="2" id="KW-1003">Cell membrane</keyword>
<dbReference type="EMBL" id="BLXT01001379">
    <property type="protein sequence ID" value="GFN85172.1"/>
    <property type="molecule type" value="Genomic_DNA"/>
</dbReference>
<keyword evidence="13" id="KW-1185">Reference proteome</keyword>
<dbReference type="PROSITE" id="PS50262">
    <property type="entry name" value="G_PROTEIN_RECEP_F1_2"/>
    <property type="match status" value="1"/>
</dbReference>
<dbReference type="Proteomes" id="UP000735302">
    <property type="component" value="Unassembled WGS sequence"/>
</dbReference>
<reference evidence="12 13" key="1">
    <citation type="journal article" date="2021" name="Elife">
        <title>Chloroplast acquisition without the gene transfer in kleptoplastic sea slugs, Plakobranchus ocellatus.</title>
        <authorList>
            <person name="Maeda T."/>
            <person name="Takahashi S."/>
            <person name="Yoshida T."/>
            <person name="Shimamura S."/>
            <person name="Takaki Y."/>
            <person name="Nagai Y."/>
            <person name="Toyoda A."/>
            <person name="Suzuki Y."/>
            <person name="Arimoto A."/>
            <person name="Ishii H."/>
            <person name="Satoh N."/>
            <person name="Nishiyama T."/>
            <person name="Hasebe M."/>
            <person name="Maruyama T."/>
            <person name="Minagawa J."/>
            <person name="Obokata J."/>
            <person name="Shigenobu S."/>
        </authorList>
    </citation>
    <scope>NUCLEOTIDE SEQUENCE [LARGE SCALE GENOMIC DNA]</scope>
</reference>
<evidence type="ECO:0000256" key="7">
    <source>
        <dbReference type="ARBA" id="ARBA00023170"/>
    </source>
</evidence>
<feature type="domain" description="G-protein coupled receptors family 1 profile" evidence="11">
    <location>
        <begin position="1"/>
        <end position="256"/>
    </location>
</feature>
<dbReference type="SUPFAM" id="SSF81321">
    <property type="entry name" value="Family A G protein-coupled receptor-like"/>
    <property type="match status" value="1"/>
</dbReference>
<evidence type="ECO:0000256" key="3">
    <source>
        <dbReference type="ARBA" id="ARBA00022692"/>
    </source>
</evidence>
<comment type="subcellular location">
    <subcellularLocation>
        <location evidence="1">Cell membrane</location>
        <topology evidence="1">Multi-pass membrane protein</topology>
    </subcellularLocation>
</comment>
<evidence type="ECO:0000256" key="2">
    <source>
        <dbReference type="ARBA" id="ARBA00022475"/>
    </source>
</evidence>
<dbReference type="GO" id="GO:0005886">
    <property type="term" value="C:plasma membrane"/>
    <property type="evidence" value="ECO:0007669"/>
    <property type="project" value="UniProtKB-SubCell"/>
</dbReference>
<feature type="region of interest" description="Disordered" evidence="9">
    <location>
        <begin position="137"/>
        <end position="183"/>
    </location>
</feature>
<keyword evidence="3 10" id="KW-0812">Transmembrane</keyword>
<feature type="transmembrane region" description="Helical" evidence="10">
    <location>
        <begin position="43"/>
        <end position="67"/>
    </location>
</feature>
<dbReference type="AlphaFoldDB" id="A0AAV3YRH8"/>
<name>A0AAV3YRH8_9GAST</name>
<evidence type="ECO:0000256" key="1">
    <source>
        <dbReference type="ARBA" id="ARBA00004651"/>
    </source>
</evidence>
<feature type="transmembrane region" description="Helical" evidence="10">
    <location>
        <begin position="101"/>
        <end position="122"/>
    </location>
</feature>
<keyword evidence="8" id="KW-0807">Transducer</keyword>
<organism evidence="12 13">
    <name type="scientific">Plakobranchus ocellatus</name>
    <dbReference type="NCBI Taxonomy" id="259542"/>
    <lineage>
        <taxon>Eukaryota</taxon>
        <taxon>Metazoa</taxon>
        <taxon>Spiralia</taxon>
        <taxon>Lophotrochozoa</taxon>
        <taxon>Mollusca</taxon>
        <taxon>Gastropoda</taxon>
        <taxon>Heterobranchia</taxon>
        <taxon>Euthyneura</taxon>
        <taxon>Panpulmonata</taxon>
        <taxon>Sacoglossa</taxon>
        <taxon>Placobranchoidea</taxon>
        <taxon>Plakobranchidae</taxon>
        <taxon>Plakobranchus</taxon>
    </lineage>
</organism>
<evidence type="ECO:0000256" key="10">
    <source>
        <dbReference type="SAM" id="Phobius"/>
    </source>
</evidence>
<accession>A0AAV3YRH8</accession>
<dbReference type="Gene3D" id="1.20.1070.10">
    <property type="entry name" value="Rhodopsin 7-helix transmembrane proteins"/>
    <property type="match status" value="1"/>
</dbReference>
<evidence type="ECO:0000313" key="13">
    <source>
        <dbReference type="Proteomes" id="UP000735302"/>
    </source>
</evidence>
<dbReference type="InterPro" id="IPR017452">
    <property type="entry name" value="GPCR_Rhodpsn_7TM"/>
</dbReference>
<dbReference type="GO" id="GO:0008528">
    <property type="term" value="F:G protein-coupled peptide receptor activity"/>
    <property type="evidence" value="ECO:0007669"/>
    <property type="project" value="TreeGrafter"/>
</dbReference>
<evidence type="ECO:0000256" key="5">
    <source>
        <dbReference type="ARBA" id="ARBA00023040"/>
    </source>
</evidence>
<keyword evidence="7 12" id="KW-0675">Receptor</keyword>
<protein>
    <submittedName>
        <fullName evidence="12">Chemosensory receptor c</fullName>
    </submittedName>
</protein>
<evidence type="ECO:0000256" key="9">
    <source>
        <dbReference type="SAM" id="MobiDB-lite"/>
    </source>
</evidence>
<evidence type="ECO:0000256" key="6">
    <source>
        <dbReference type="ARBA" id="ARBA00023136"/>
    </source>
</evidence>
<comment type="caution">
    <text evidence="12">The sequence shown here is derived from an EMBL/GenBank/DDBJ whole genome shotgun (WGS) entry which is preliminary data.</text>
</comment>
<dbReference type="GO" id="GO:0007218">
    <property type="term" value="P:neuropeptide signaling pathway"/>
    <property type="evidence" value="ECO:0007669"/>
    <property type="project" value="TreeGrafter"/>
</dbReference>
<feature type="compositionally biased region" description="Polar residues" evidence="9">
    <location>
        <begin position="153"/>
        <end position="163"/>
    </location>
</feature>